<proteinExistence type="predicted"/>
<dbReference type="PANTHER" id="PTHR23216:SF1">
    <property type="entry name" value="NUCLEOLAR AND COILED-BODY PHOSPHOPROTEIN 1"/>
    <property type="match status" value="1"/>
</dbReference>
<comment type="caution">
    <text evidence="3">The sequence shown here is derived from an EMBL/GenBank/DDBJ whole genome shotgun (WGS) entry which is preliminary data.</text>
</comment>
<sequence length="313" mass="35264">NDTWKASSTNLEDIYCKYINACQHTGVDIGEAKNVGKDVGIVHEKTTKSKKKKSSVEGNKDATKNQSRATMSHCKILEDHVVAESETKAKKKKSKHDIASCGETEEASSAPKKPVDDTINVEADETKKKPKDKKRKRRKKSSKKRKRLLSDENEDQPAKMESNQTLEESKGQKNEASKEDKVDESGARGTSDKQINEFGNEKPEINGGDKSGSQESVKKQRIGSAEPKMINAFQRVKIDQMEFAHEKLQDNSYWRRYDDGANVGYGAKAQEVLGQVRGRDFRHEKTKKKRGSYRGGQIDLHSHSVKFNYSDEK</sequence>
<evidence type="ECO:0000313" key="4">
    <source>
        <dbReference type="Proteomes" id="UP000243975"/>
    </source>
</evidence>
<evidence type="ECO:0000256" key="1">
    <source>
        <dbReference type="SAM" id="MobiDB-lite"/>
    </source>
</evidence>
<feature type="compositionally biased region" description="Basic and acidic residues" evidence="1">
    <location>
        <begin position="54"/>
        <end position="63"/>
    </location>
</feature>
<dbReference type="Pfam" id="PF05022">
    <property type="entry name" value="SRP40_C"/>
    <property type="match status" value="1"/>
</dbReference>
<dbReference type="PANTHER" id="PTHR23216">
    <property type="entry name" value="NUCLEOLAR AND COILED-BODY PHOSPHOPROTEIN 1"/>
    <property type="match status" value="1"/>
</dbReference>
<evidence type="ECO:0000259" key="2">
    <source>
        <dbReference type="Pfam" id="PF05022"/>
    </source>
</evidence>
<dbReference type="STRING" id="59895.A0A118HCY8"/>
<feature type="compositionally biased region" description="Basic residues" evidence="1">
    <location>
        <begin position="128"/>
        <end position="147"/>
    </location>
</feature>
<feature type="compositionally biased region" description="Basic and acidic residues" evidence="1">
    <location>
        <begin position="75"/>
        <end position="88"/>
    </location>
</feature>
<organism evidence="3 4">
    <name type="scientific">Cynara cardunculus var. scolymus</name>
    <name type="common">Globe artichoke</name>
    <name type="synonym">Cynara scolymus</name>
    <dbReference type="NCBI Taxonomy" id="59895"/>
    <lineage>
        <taxon>Eukaryota</taxon>
        <taxon>Viridiplantae</taxon>
        <taxon>Streptophyta</taxon>
        <taxon>Embryophyta</taxon>
        <taxon>Tracheophyta</taxon>
        <taxon>Spermatophyta</taxon>
        <taxon>Magnoliopsida</taxon>
        <taxon>eudicotyledons</taxon>
        <taxon>Gunneridae</taxon>
        <taxon>Pentapetalae</taxon>
        <taxon>asterids</taxon>
        <taxon>campanulids</taxon>
        <taxon>Asterales</taxon>
        <taxon>Asteraceae</taxon>
        <taxon>Carduoideae</taxon>
        <taxon>Cardueae</taxon>
        <taxon>Carduinae</taxon>
        <taxon>Cynara</taxon>
    </lineage>
</organism>
<dbReference type="AlphaFoldDB" id="A0A118HCY8"/>
<gene>
    <name evidence="3" type="ORF">Ccrd_026420</name>
</gene>
<feature type="compositionally biased region" description="Basic and acidic residues" evidence="1">
    <location>
        <begin position="167"/>
        <end position="204"/>
    </location>
</feature>
<dbReference type="InterPro" id="IPR039191">
    <property type="entry name" value="Nopp140-like"/>
</dbReference>
<feature type="non-terminal residue" evidence="3">
    <location>
        <position position="313"/>
    </location>
</feature>
<dbReference type="GO" id="GO:0005730">
    <property type="term" value="C:nucleolus"/>
    <property type="evidence" value="ECO:0007669"/>
    <property type="project" value="InterPro"/>
</dbReference>
<dbReference type="EMBL" id="LEKV01008165">
    <property type="protein sequence ID" value="KVG42841.1"/>
    <property type="molecule type" value="Genomic_DNA"/>
</dbReference>
<protein>
    <recommendedName>
        <fullName evidence="2">Srp40 C-terminal domain-containing protein</fullName>
    </recommendedName>
</protein>
<dbReference type="InterPro" id="IPR007718">
    <property type="entry name" value="Srp40_C"/>
</dbReference>
<name>A0A118HCY8_CYNCS</name>
<evidence type="ECO:0000313" key="3">
    <source>
        <dbReference type="EMBL" id="KVG42841.1"/>
    </source>
</evidence>
<dbReference type="Proteomes" id="UP000243975">
    <property type="component" value="Unassembled WGS sequence"/>
</dbReference>
<dbReference type="Gramene" id="KVG42841">
    <property type="protein sequence ID" value="KVG42841"/>
    <property type="gene ID" value="Ccrd_026420"/>
</dbReference>
<reference evidence="3 4" key="1">
    <citation type="journal article" date="2016" name="Sci. Rep.">
        <title>The genome sequence of the outbreeding globe artichoke constructed de novo incorporating a phase-aware low-pass sequencing strategy of F1 progeny.</title>
        <authorList>
            <person name="Scaglione D."/>
            <person name="Reyes-Chin-Wo S."/>
            <person name="Acquadro A."/>
            <person name="Froenicke L."/>
            <person name="Portis E."/>
            <person name="Beitel C."/>
            <person name="Tirone M."/>
            <person name="Mauro R."/>
            <person name="Lo Monaco A."/>
            <person name="Mauromicale G."/>
            <person name="Faccioli P."/>
            <person name="Cattivelli L."/>
            <person name="Rieseberg L."/>
            <person name="Michelmore R."/>
            <person name="Lanteri S."/>
        </authorList>
    </citation>
    <scope>NUCLEOTIDE SEQUENCE [LARGE SCALE GENOMIC DNA]</scope>
    <source>
        <strain evidence="3">2C</strain>
    </source>
</reference>
<feature type="domain" description="Srp40 C-terminal" evidence="2">
    <location>
        <begin position="233"/>
        <end position="307"/>
    </location>
</feature>
<feature type="region of interest" description="Disordered" evidence="1">
    <location>
        <begin position="44"/>
        <end position="227"/>
    </location>
</feature>
<keyword evidence="4" id="KW-1185">Reference proteome</keyword>
<accession>A0A118HCY8</accession>